<dbReference type="SUPFAM" id="SSF53597">
    <property type="entry name" value="Dihydrofolate reductase-like"/>
    <property type="match status" value="1"/>
</dbReference>
<evidence type="ECO:0000313" key="5">
    <source>
        <dbReference type="EMBL" id="GEC14069.1"/>
    </source>
</evidence>
<dbReference type="PANTHER" id="PTHR38011">
    <property type="entry name" value="DIHYDROFOLATE REDUCTASE FAMILY PROTEIN (AFU_ORTHOLOGUE AFUA_8G06820)"/>
    <property type="match status" value="1"/>
</dbReference>
<dbReference type="InterPro" id="IPR024072">
    <property type="entry name" value="DHFR-like_dom_sf"/>
</dbReference>
<evidence type="ECO:0000259" key="4">
    <source>
        <dbReference type="Pfam" id="PF01872"/>
    </source>
</evidence>
<dbReference type="EMBL" id="BJNE01000029">
    <property type="protein sequence ID" value="GEC14069.1"/>
    <property type="molecule type" value="Genomic_DNA"/>
</dbReference>
<dbReference type="Proteomes" id="UP000316242">
    <property type="component" value="Unassembled WGS sequence"/>
</dbReference>
<keyword evidence="6" id="KW-1185">Reference proteome</keyword>
<name>A0ABQ0RQH9_GLUNI</name>
<comment type="pathway">
    <text evidence="1">Cofactor biosynthesis; riboflavin biosynthesis.</text>
</comment>
<organism evidence="5 6">
    <name type="scientific">Glutamicibacter nicotianae</name>
    <name type="common">Arthrobacter nicotianae</name>
    <dbReference type="NCBI Taxonomy" id="37929"/>
    <lineage>
        <taxon>Bacteria</taxon>
        <taxon>Bacillati</taxon>
        <taxon>Actinomycetota</taxon>
        <taxon>Actinomycetes</taxon>
        <taxon>Micrococcales</taxon>
        <taxon>Micrococcaceae</taxon>
        <taxon>Glutamicibacter</taxon>
    </lineage>
</organism>
<dbReference type="InterPro" id="IPR002734">
    <property type="entry name" value="RibDG_C"/>
</dbReference>
<dbReference type="Pfam" id="PF01872">
    <property type="entry name" value="RibD_C"/>
    <property type="match status" value="1"/>
</dbReference>
<dbReference type="Gene3D" id="3.40.430.10">
    <property type="entry name" value="Dihydrofolate Reductase, subunit A"/>
    <property type="match status" value="1"/>
</dbReference>
<dbReference type="InterPro" id="IPR050765">
    <property type="entry name" value="Riboflavin_Biosynth_HTPR"/>
</dbReference>
<reference evidence="5 6" key="1">
    <citation type="submission" date="2019-06" db="EMBL/GenBank/DDBJ databases">
        <title>Whole genome shotgun sequence of Glutamicibacter nicotianae NBRC 14234.</title>
        <authorList>
            <person name="Hosoyama A."/>
            <person name="Uohara A."/>
            <person name="Ohji S."/>
            <person name="Ichikawa N."/>
        </authorList>
    </citation>
    <scope>NUCLEOTIDE SEQUENCE [LARGE SCALE GENOMIC DNA]</scope>
    <source>
        <strain evidence="5 6">NBRC 14234</strain>
    </source>
</reference>
<accession>A0ABQ0RQH9</accession>
<dbReference type="PANTHER" id="PTHR38011:SF7">
    <property type="entry name" value="2,5-DIAMINO-6-RIBOSYLAMINO-4(3H)-PYRIMIDINONE 5'-PHOSPHATE REDUCTASE"/>
    <property type="match status" value="1"/>
</dbReference>
<protein>
    <submittedName>
        <fullName evidence="5">5-amino-6-(5-phosphoribosylamino)uracil reductase</fullName>
    </submittedName>
</protein>
<keyword evidence="2" id="KW-0521">NADP</keyword>
<evidence type="ECO:0000256" key="1">
    <source>
        <dbReference type="ARBA" id="ARBA00005104"/>
    </source>
</evidence>
<feature type="domain" description="Bacterial bifunctional deaminase-reductase C-terminal" evidence="4">
    <location>
        <begin position="27"/>
        <end position="230"/>
    </location>
</feature>
<gene>
    <name evidence="5" type="ORF">ANI01nite_32720</name>
</gene>
<evidence type="ECO:0000256" key="3">
    <source>
        <dbReference type="ARBA" id="ARBA00023002"/>
    </source>
</evidence>
<evidence type="ECO:0000313" key="6">
    <source>
        <dbReference type="Proteomes" id="UP000316242"/>
    </source>
</evidence>
<evidence type="ECO:0000256" key="2">
    <source>
        <dbReference type="ARBA" id="ARBA00022857"/>
    </source>
</evidence>
<proteinExistence type="predicted"/>
<comment type="caution">
    <text evidence="5">The sequence shown here is derived from an EMBL/GenBank/DDBJ whole genome shotgun (WGS) entry which is preliminary data.</text>
</comment>
<sequence length="252" mass="27446">MRALLPHHSDQVDDQFLLERYSSGQRPFVRFNFVSSIDGSAQVDGLSGGLGSPGDRRIFSLLRRLADVILVGAGTVRAEGYEGQLLSEEDMAWRIERGMPPQPVLALVSHGLHMKPTAPVFAESPVPVLVFTSVNVSDEQREAFGPNATLVQVSDKDGGCAPQEIVDYLHSRGLGFIHAEGGPHIFGQFAAAGAVDSACISHSPVLVAGDGMRIAVHEQQVFLQFELHSLFEEGSMLFCDYRFRRSAESQPE</sequence>
<keyword evidence="3" id="KW-0560">Oxidoreductase</keyword>